<dbReference type="PRINTS" id="PR01210">
    <property type="entry name" value="GGTRANSPTASE"/>
</dbReference>
<dbReference type="InterPro" id="IPR029055">
    <property type="entry name" value="Ntn_hydrolases_N"/>
</dbReference>
<dbReference type="AlphaFoldDB" id="A0AAV7IVM3"/>
<protein>
    <submittedName>
        <fullName evidence="5">Uncharacterized protein</fullName>
    </submittedName>
</protein>
<gene>
    <name evidence="5" type="ORF">KQX54_003672</name>
</gene>
<keyword evidence="1" id="KW-1199">Hemostasis impairing toxin</keyword>
<organism evidence="5 6">
    <name type="scientific">Cotesia glomerata</name>
    <name type="common">Lepidopteran parasitic wasp</name>
    <name type="synonym">Apanteles glomeratus</name>
    <dbReference type="NCBI Taxonomy" id="32391"/>
    <lineage>
        <taxon>Eukaryota</taxon>
        <taxon>Metazoa</taxon>
        <taxon>Ecdysozoa</taxon>
        <taxon>Arthropoda</taxon>
        <taxon>Hexapoda</taxon>
        <taxon>Insecta</taxon>
        <taxon>Pterygota</taxon>
        <taxon>Neoptera</taxon>
        <taxon>Endopterygota</taxon>
        <taxon>Hymenoptera</taxon>
        <taxon>Apocrita</taxon>
        <taxon>Ichneumonoidea</taxon>
        <taxon>Braconidae</taxon>
        <taxon>Microgastrinae</taxon>
        <taxon>Cotesia</taxon>
    </lineage>
</organism>
<dbReference type="FunFam" id="1.10.246.130:FF:000001">
    <property type="entry name" value="Gamma-glutamyltransferase 5 isoform 1"/>
    <property type="match status" value="2"/>
</dbReference>
<feature type="binding site" evidence="3">
    <location>
        <position position="600"/>
    </location>
    <ligand>
        <name>L-glutamate</name>
        <dbReference type="ChEBI" id="CHEBI:29985"/>
    </ligand>
</feature>
<keyword evidence="1" id="KW-0800">Toxin</keyword>
<keyword evidence="4" id="KW-0472">Membrane</keyword>
<dbReference type="SUPFAM" id="SSF56235">
    <property type="entry name" value="N-terminal nucleophile aminohydrolases (Ntn hydrolases)"/>
    <property type="match status" value="2"/>
</dbReference>
<feature type="binding site" evidence="3">
    <location>
        <position position="227"/>
    </location>
    <ligand>
        <name>L-glutamate</name>
        <dbReference type="ChEBI" id="CHEBI:29985"/>
    </ligand>
</feature>
<keyword evidence="4" id="KW-0812">Transmembrane</keyword>
<name>A0AAV7IVM3_COTGL</name>
<dbReference type="GO" id="GO:0036374">
    <property type="term" value="F:glutathione hydrolase activity"/>
    <property type="evidence" value="ECO:0007669"/>
    <property type="project" value="InterPro"/>
</dbReference>
<keyword evidence="6" id="KW-1185">Reference proteome</keyword>
<dbReference type="Proteomes" id="UP000826195">
    <property type="component" value="Unassembled WGS sequence"/>
</dbReference>
<reference evidence="5 6" key="1">
    <citation type="journal article" date="2021" name="J. Hered.">
        <title>A chromosome-level genome assembly of the parasitoid wasp, Cotesia glomerata (Hymenoptera: Braconidae).</title>
        <authorList>
            <person name="Pinto B.J."/>
            <person name="Weis J.J."/>
            <person name="Gamble T."/>
            <person name="Ode P.J."/>
            <person name="Paul R."/>
            <person name="Zaspel J.M."/>
        </authorList>
    </citation>
    <scope>NUCLEOTIDE SEQUENCE [LARGE SCALE GENOMIC DNA]</scope>
    <source>
        <strain evidence="5">CgM1</strain>
    </source>
</reference>
<dbReference type="PANTHER" id="PTHR11686:SF9">
    <property type="entry name" value="RE13973P"/>
    <property type="match status" value="1"/>
</dbReference>
<dbReference type="EMBL" id="JAHXZJ010000374">
    <property type="protein sequence ID" value="KAH0560341.1"/>
    <property type="molecule type" value="Genomic_DNA"/>
</dbReference>
<accession>A0AAV7IVM3</accession>
<feature type="binding site" evidence="3">
    <location>
        <begin position="524"/>
        <end position="526"/>
    </location>
    <ligand>
        <name>L-glutamate</name>
        <dbReference type="ChEBI" id="CHEBI:29985"/>
    </ligand>
</feature>
<proteinExistence type="predicted"/>
<feature type="transmembrane region" description="Helical" evidence="4">
    <location>
        <begin position="104"/>
        <end position="124"/>
    </location>
</feature>
<dbReference type="NCBIfam" id="TIGR00066">
    <property type="entry name" value="g_glut_trans"/>
    <property type="match status" value="2"/>
</dbReference>
<dbReference type="Gene3D" id="1.10.246.130">
    <property type="match status" value="2"/>
</dbReference>
<feature type="binding site" evidence="3">
    <location>
        <begin position="577"/>
        <end position="578"/>
    </location>
    <ligand>
        <name>L-glutamate</name>
        <dbReference type="ChEBI" id="CHEBI:29985"/>
    </ligand>
</feature>
<dbReference type="PANTHER" id="PTHR11686">
    <property type="entry name" value="GAMMA GLUTAMYL TRANSPEPTIDASE"/>
    <property type="match status" value="1"/>
</dbReference>
<dbReference type="FunFam" id="3.60.20.40:FF:000001">
    <property type="entry name" value="Gamma-glutamyltranspeptidase 1"/>
    <property type="match status" value="2"/>
</dbReference>
<dbReference type="Pfam" id="PF01019">
    <property type="entry name" value="G_glu_transpept"/>
    <property type="match status" value="2"/>
</dbReference>
<keyword evidence="4" id="KW-1133">Transmembrane helix</keyword>
<dbReference type="GO" id="GO:0005886">
    <property type="term" value="C:plasma membrane"/>
    <property type="evidence" value="ECO:0007669"/>
    <property type="project" value="TreeGrafter"/>
</dbReference>
<evidence type="ECO:0000256" key="3">
    <source>
        <dbReference type="PIRSR" id="PIRSR600101-2"/>
    </source>
</evidence>
<evidence type="ECO:0000256" key="1">
    <source>
        <dbReference type="ARBA" id="ARBA00084097"/>
    </source>
</evidence>
<dbReference type="InterPro" id="IPR000101">
    <property type="entry name" value="GGT_peptidase"/>
</dbReference>
<evidence type="ECO:0000256" key="2">
    <source>
        <dbReference type="PIRSR" id="PIRSR600101-1"/>
    </source>
</evidence>
<dbReference type="InterPro" id="IPR043138">
    <property type="entry name" value="GGT_lsub"/>
</dbReference>
<dbReference type="Gene3D" id="3.60.20.40">
    <property type="match status" value="2"/>
</dbReference>
<dbReference type="GO" id="GO:0006751">
    <property type="term" value="P:glutathione catabolic process"/>
    <property type="evidence" value="ECO:0007669"/>
    <property type="project" value="InterPro"/>
</dbReference>
<feature type="active site" description="Nucleophile" evidence="2">
    <location>
        <position position="506"/>
    </location>
</feature>
<comment type="caution">
    <text evidence="5">The sequence shown here is derived from an EMBL/GenBank/DDBJ whole genome shotgun (WGS) entry which is preliminary data.</text>
</comment>
<evidence type="ECO:0000313" key="6">
    <source>
        <dbReference type="Proteomes" id="UP000826195"/>
    </source>
</evidence>
<evidence type="ECO:0000256" key="4">
    <source>
        <dbReference type="SAM" id="Phobius"/>
    </source>
</evidence>
<evidence type="ECO:0000313" key="5">
    <source>
        <dbReference type="EMBL" id="KAH0560341.1"/>
    </source>
</evidence>
<dbReference type="InterPro" id="IPR043137">
    <property type="entry name" value="GGT_ssub_C"/>
</dbReference>
<keyword evidence="1" id="KW-1202">Platelet aggregation activating toxin</keyword>
<sequence length="1277" mass="141434">MECWKRSKVKSNNIRRRRMTIPIEIESSLAKHFNDNNNINYDGDDYDKSRGYDYCCGMSRTLFNQRNDQAAVQLIYSVDSQESSDFSVNNNNSSIIWRSKRWKIIAGVAVLAVIAIVIVAVLLLSKESKKIDENNDDVEKIPDVEEYQLPSLSKLGEFKRGAVCVDDAYCAEVGSKILERNGSAIDAAIAAALCNGMANMQNMGLGGAFVMTVYDKASKKAYYLNARDRAPMAAFGDMYRNKSKNASFTGPLAVAVPGEIAGYWAAHQKFGRLPWAELFTDAIAMCENGWKLSNAQWSDLFQNKASIENDPTLRSLFVNETTKEFKKPGSIIKADKLCKTYKVLAEKGADEFYNGTLGRTLIEDLRKHGGILTMDDLSTYSAKWQEPLETELSDGLKLFTSNFPTSGALLIFIMNIFDEFKFNPNSLNGDENTIKTYHRMIETFKYAYAVRSKLGDPEFHDMTELANNLTSRDYARAIKARINDSRTWNDAAHYEGGTQLLEDHGTAQISVVSPDGDAVSITSTLNTFFGSGLVSENTGILLNSGMDDFSIPYIINYFGLPGNAKENLIEPGKRPFSSMVPSVLVDPNGDLRMVIGSCGGTKITTSAAFVMARTLWMNNTIKQAIDAPRIHHQLYPMKVGYQYGVLKSVIEGLQKLGHETARYRGRGSVVCAIEKLNGLLYGNADYRRNGGKTTLAVITIMFAITGVIITVILSKNEAFDSEQLDIKIPTPLIAGKLRKFKNGAVAGDDAVCAEIGKSILKKNGSAVDSVIAASLCTSLGFMQSMGIGGGFVMTIYDKATEKAYYLNARDRAPLRAHEDMYKDKSEASLEGALAVAVPGEIAGYWAAHQRFGKLPWADLFTDTIALCEKGWRLSQIQLNDLLRKETCINKDPTLRSLFVNETTKEFKKPGSIIKADKLCKTYKVLAQKGADEFYNGTLGRTLIEDLRKHGGILTMDDLSTYSAKWQEPLETELSDGLKLFTSNFPTSGALLIFIMNIFDEFKFNPNSLNGDENTIKTYHRMIETFKYAFAVRSKLGDSEFHDMTEITKNLTSRDYARAIKARIDDSRTWNDAAHYEGSTWFHEDHGTSHLVVLSPTGDAVSLTSTINTPFGSCLVGERTGILFNNNMDDFSIPTVVNYFGLPGNSEQNSIQLGKRPLSSMAPSILVDTNGNVKMIIAASGGTRIISSLACVLARVLWMKNTIKEAIDTPRLHHQLLPMMINYEFGTSNSVIQGLKNLGHQVSQDNYQAYSFVAAIFKSTDFIYANSDFRRNGDACGI</sequence>
<feature type="binding site" evidence="3">
    <location>
        <position position="548"/>
    </location>
    <ligand>
        <name>L-glutamate</name>
        <dbReference type="ChEBI" id="CHEBI:29985"/>
    </ligand>
</feature>